<comment type="subcellular location">
    <subcellularLocation>
        <location evidence="1">Cytoplasm</location>
    </subcellularLocation>
</comment>
<dbReference type="InterPro" id="IPR004548">
    <property type="entry name" value="PrfC"/>
</dbReference>
<keyword evidence="2" id="KW-0648">Protein biosynthesis</keyword>
<protein>
    <recommendedName>
        <fullName evidence="3">Peptide chain release factor 3 C-terminal domain-containing protein</fullName>
    </recommendedName>
</protein>
<reference evidence="4" key="1">
    <citation type="submission" date="2022-08" db="EMBL/GenBank/DDBJ databases">
        <title>Alicyclobacillus dauci DSM2870, complete genome.</title>
        <authorList>
            <person name="Wang Q."/>
            <person name="Cai R."/>
            <person name="Wang Z."/>
        </authorList>
    </citation>
    <scope>NUCLEOTIDE SEQUENCE</scope>
    <source>
        <strain evidence="4">DSM 28700</strain>
        <plasmid evidence="4">unnamed1</plasmid>
    </source>
</reference>
<dbReference type="PANTHER" id="PTHR43556">
    <property type="entry name" value="PEPTIDE CHAIN RELEASE FACTOR RF3"/>
    <property type="match status" value="1"/>
</dbReference>
<name>A0ABY6ZAB4_9BACL</name>
<evidence type="ECO:0000313" key="5">
    <source>
        <dbReference type="Proteomes" id="UP001164803"/>
    </source>
</evidence>
<evidence type="ECO:0000256" key="1">
    <source>
        <dbReference type="ARBA" id="ARBA00004496"/>
    </source>
</evidence>
<dbReference type="Pfam" id="PF16658">
    <property type="entry name" value="RF3_C"/>
    <property type="match status" value="1"/>
</dbReference>
<evidence type="ECO:0000259" key="3">
    <source>
        <dbReference type="Pfam" id="PF16658"/>
    </source>
</evidence>
<dbReference type="Proteomes" id="UP001164803">
    <property type="component" value="Plasmid unnamed1"/>
</dbReference>
<dbReference type="SUPFAM" id="SSF54980">
    <property type="entry name" value="EF-G C-terminal domain-like"/>
    <property type="match status" value="1"/>
</dbReference>
<evidence type="ECO:0000313" key="4">
    <source>
        <dbReference type="EMBL" id="WAH39468.1"/>
    </source>
</evidence>
<dbReference type="Gene3D" id="3.30.70.3280">
    <property type="entry name" value="Peptide chain release factor 3, domain III"/>
    <property type="match status" value="1"/>
</dbReference>
<accession>A0ABY6ZAB4</accession>
<dbReference type="PANTHER" id="PTHR43556:SF2">
    <property type="entry name" value="PEPTIDE CHAIN RELEASE FACTOR RF3"/>
    <property type="match status" value="1"/>
</dbReference>
<evidence type="ECO:0000256" key="2">
    <source>
        <dbReference type="ARBA" id="ARBA00022917"/>
    </source>
</evidence>
<dbReference type="InterPro" id="IPR032090">
    <property type="entry name" value="RF3_C"/>
</dbReference>
<keyword evidence="5" id="KW-1185">Reference proteome</keyword>
<gene>
    <name evidence="4" type="ORF">NZD86_23110</name>
</gene>
<geneLocation type="plasmid" evidence="4 5">
    <name>unnamed1</name>
</geneLocation>
<feature type="domain" description="Peptide chain release factor 3 C-terminal" evidence="3">
    <location>
        <begin position="2"/>
        <end position="123"/>
    </location>
</feature>
<dbReference type="InterPro" id="IPR038467">
    <property type="entry name" value="RF3_dom_3_sf"/>
</dbReference>
<dbReference type="InterPro" id="IPR035647">
    <property type="entry name" value="EFG_III/V"/>
</dbReference>
<sequence>MFSPEHFARVSVKNTLKYKQFHKGIEQLSEEGAIQVFRQANRTEDLVLGAVGQLQFEVFEHRMKSEYGAEVELINLPYSFARWIETTQDVEKLSYDRYSNIIVKDKDERVVMLFPNEFSIRWLIDKNPGVVLHSTSFDM</sequence>
<organism evidence="4 5">
    <name type="scientific">Alicyclobacillus dauci</name>
    <dbReference type="NCBI Taxonomy" id="1475485"/>
    <lineage>
        <taxon>Bacteria</taxon>
        <taxon>Bacillati</taxon>
        <taxon>Bacillota</taxon>
        <taxon>Bacilli</taxon>
        <taxon>Bacillales</taxon>
        <taxon>Alicyclobacillaceae</taxon>
        <taxon>Alicyclobacillus</taxon>
    </lineage>
</organism>
<keyword evidence="4" id="KW-0614">Plasmid</keyword>
<dbReference type="EMBL" id="CP104065">
    <property type="protein sequence ID" value="WAH39468.1"/>
    <property type="molecule type" value="Genomic_DNA"/>
</dbReference>
<dbReference type="RefSeq" id="WP_268047115.1">
    <property type="nucleotide sequence ID" value="NZ_CP104065.1"/>
</dbReference>
<proteinExistence type="predicted"/>